<organism evidence="1 2">
    <name type="scientific">Capnocytophaga bilenii</name>
    <dbReference type="NCBI Taxonomy" id="2819369"/>
    <lineage>
        <taxon>Bacteria</taxon>
        <taxon>Pseudomonadati</taxon>
        <taxon>Bacteroidota</taxon>
        <taxon>Flavobacteriia</taxon>
        <taxon>Flavobacteriales</taxon>
        <taxon>Flavobacteriaceae</taxon>
        <taxon>Capnocytophaga</taxon>
    </lineage>
</organism>
<dbReference type="Proteomes" id="UP000681610">
    <property type="component" value="Unassembled WGS sequence"/>
</dbReference>
<evidence type="ECO:0000313" key="2">
    <source>
        <dbReference type="Proteomes" id="UP000681610"/>
    </source>
</evidence>
<evidence type="ECO:0000313" key="1">
    <source>
        <dbReference type="EMBL" id="MBO1885199.1"/>
    </source>
</evidence>
<dbReference type="RefSeq" id="WP_208059545.1">
    <property type="nucleotide sequence ID" value="NZ_JAGDYP010000016.1"/>
</dbReference>
<reference evidence="1 2" key="1">
    <citation type="submission" date="2021-03" db="EMBL/GenBank/DDBJ databases">
        <title>Isolation and description of Capnocytophaga bilenii sp. nov., a novel Capnocytophaga species, isolated from a gingivitis subject.</title>
        <authorList>
            <person name="Antezack A."/>
            <person name="Monnet-Corti V."/>
            <person name="La Scola B."/>
        </authorList>
    </citation>
    <scope>NUCLEOTIDE SEQUENCE [LARGE SCALE GENOMIC DNA]</scope>
    <source>
        <strain evidence="1 2">Marseille-Q4570</strain>
    </source>
</reference>
<name>A0ABS3Q255_9FLAO</name>
<dbReference type="Pfam" id="PF17963">
    <property type="entry name" value="Big_9"/>
    <property type="match status" value="1"/>
</dbReference>
<protein>
    <submittedName>
        <fullName evidence="1">Gliding motility-associated C-terminal domain-containing protein</fullName>
    </submittedName>
</protein>
<dbReference type="Pfam" id="PF13585">
    <property type="entry name" value="CHU_C"/>
    <property type="match status" value="1"/>
</dbReference>
<dbReference type="EMBL" id="JAGDYP010000016">
    <property type="protein sequence ID" value="MBO1885199.1"/>
    <property type="molecule type" value="Genomic_DNA"/>
</dbReference>
<sequence>MPNNTPAGTYTIVYRVCEKLNAGNCTTTTATVVVPVEPIVATPDVMTVTVGDTSSSSVIDNDHIGTATTTTSTVSVTVVTPAAPKSSGAATPTITSEGKVMVPNNTPAGVYTIVYEICEKLNTGNCTTTTATVVVPLTPITATPDVMTVTVGDTSSSSVIDNDHIGTATTTTSTVSVTVVTPATPKGSGVATPTITDEGKVMVPNNTPAGVYTIVYEICEKLNTGNCTTTTATVVVPLTPITATPDVVTVTAGGTSSGSVIDNDHIGTATTTTSTVSVTVVTPAAPKSAGAVTPTITSEGKVMVPNNTPAGVYTIVYEICEKLNTGNCTTTTATVVVPLTPITATPDVMTVTVGDTSSSSVIDNDHIGTATTTTSTVSVSVVTPAAPKSSGAATPTLTSEGKVMVPNNTPAGVYTIVYEICEKLNTGNCTTTTATIVVPLTPITATPDVMTVTVGDTSSSSVIDNDHIGTATTTTSTVSVSVVTPAAPKSAGAVTPTITSEGKVMVPNNTPAGVYTIVYEICEKLNTGNCTTTTATVVVPVAPIVATPDVVTVTAGSTSSGSVIDNDHIGTATTTTSTVSVSVVTPAAPKSAGAATPTITSEGKVMVPNNTPAGVYTIVYEICEKLNAGNCTTTTATINVVGSVTTSTATPTITATPDVMTVTVGDTSSSSVIDNDHIGTATTTTSTVSVSVVTPATPKGSGVATPMITSEGKVMVPNNTPAGVYTIVYEICEKLNTGNCTTTTATVVVPVEPIVATPDVVTVTAGSTSSGSVIDNDHIGTATTTTSTVSVTVVTPATPKGSGVATPTITNEGKVTVPNNTPAGTYTIVYRVCEKLNVGNCTTTTATVVVPLTPIRATPDVMTVTVGDTSSSSVIDNDHIGTATTTTSTVSVSVVTPAAPKSSGAATPTITSEGKVMVPNNTPAGVYTLVYEICEKLNTGNCTTTTATVVVPLTPITATPDVMTVTAGSTSSGSVIDNDHIGTATTTTSTVSVTVVTPAAPKSAGAATPTITSEGKVIVPNNTPAGVYTIVYEICEKLNTGNCTTTTATVVVPLTPITATPDVMTVTVGDTSSSSVIDNDHIGTATTTTSTVSVTVVTPATPKGSGVATPTITDEGKVTVPNNTPAGTYTIVYRVCEKLNAGNCTTTTATVVVPVEPIVATPDVVTVTAGGTSSGSVIDNDHIGTATTTTSTVSVTVVTPATPKGSGVATPTITDEGKVTVPNNTPAGTYTIVYRVCEKLNAGNCTTTTATVVVPLTPITATPDVMTVTVGDTSSSSVIDNDHIGTATTTTSTVSVSVVTPAAPKSAGAATPTITSEGKVMVPNNTPAGVYTIVYEICEKLNAGNCTTTTATINVVGSVTTPTATPTITATPDVMTVTVGDTSSSSVIDNDHIGTATTTTSTVSVSVVTPAAPKSVGAVTPTLTSEGKVTVPNNTPAGTYTIVYRVCEKLNAGNCTTTTATINVVGSVTTPTATPTIVTIEANADEFNHYEVATQTTLVGNVLSNDKLNGTLSPSVRSVTITTPAVSNPRAPYIHPATGDVTVPPHTPAGVYELPYTICALASPTECSTATAVVRISTIEAHNDGQHQLGTTAGGTISSVLTNDKLNGQRPAAGEVNINWVPSSLSGFTFNNDGTIDVAAGTPVGTYTIGYTLCATATPTLCSERAEVVVAVTAAVPVPPFSIMAVYDGPHYIDQGTATTVASVLANDTLDADPATTGNVSLTWNISSPAGITLNADGTVAVASTTAAGVYKVPYTICAKNGTLCATTEIEIVVIAPTVTPTIEVNGEMFTYTGSPVVGNVLTNEKLNGVPNPSVRSVTISIMPPLPGVNEPYLNPETGDVIVPPATVAGTYTVTYRVCTIAAPVSCDTASVRVVVPASVSTPTAAPVAADDRATTIRNTPVTIAVLSNDTPNGATLPNITTTPLNGTAIVNADGSIEYRPSTNFVGTDRIVYELCDAFGQCASAVVTIEVTNGLLPYNGISIDGNERNSYFHIGGIEAYPKNVVKIFNRWGVQVFEIEHYDNVRNVFRGLSNGRVTIERGSKLPQGTYYYIIEYEDDNHQQQKETGWLYLKRN</sequence>
<proteinExistence type="predicted"/>
<keyword evidence="2" id="KW-1185">Reference proteome</keyword>
<accession>A0ABS3Q255</accession>
<gene>
    <name evidence="1" type="ORF">J4N46_12485</name>
</gene>
<comment type="caution">
    <text evidence="1">The sequence shown here is derived from an EMBL/GenBank/DDBJ whole genome shotgun (WGS) entry which is preliminary data.</text>
</comment>